<reference evidence="5" key="1">
    <citation type="journal article" date="2019" name="Int. J. Syst. Evol. Microbiol.">
        <title>The Global Catalogue of Microorganisms (GCM) 10K type strain sequencing project: providing services to taxonomists for standard genome sequencing and annotation.</title>
        <authorList>
            <consortium name="The Broad Institute Genomics Platform"/>
            <consortium name="The Broad Institute Genome Sequencing Center for Infectious Disease"/>
            <person name="Wu L."/>
            <person name="Ma J."/>
        </authorList>
    </citation>
    <scope>NUCLEOTIDE SEQUENCE [LARGE SCALE GENOMIC DNA]</scope>
    <source>
        <strain evidence="5">JCM 16112</strain>
    </source>
</reference>
<feature type="signal peptide" evidence="2">
    <location>
        <begin position="1"/>
        <end position="19"/>
    </location>
</feature>
<sequence>MKKSLIFALALSAVLFSCGGKTDSHEGHDMDHATGQESETPATTASENKATTAIIDSYLAVKDALVADDQAATASKSAALVTALKEFDASAGTEELKSLQQEASSSAEKLASEVLAAQRENFQALSVTLTEFLKITGTDRTLYQQHCPMYNQNTGGIWLSASEEIKNPLFGSKMLTCGRVQETLVSL</sequence>
<dbReference type="Pfam" id="PF11827">
    <property type="entry name" value="DUF3347"/>
    <property type="match status" value="1"/>
</dbReference>
<dbReference type="Proteomes" id="UP001500469">
    <property type="component" value="Unassembled WGS sequence"/>
</dbReference>
<evidence type="ECO:0000259" key="3">
    <source>
        <dbReference type="Pfam" id="PF11827"/>
    </source>
</evidence>
<dbReference type="PROSITE" id="PS51257">
    <property type="entry name" value="PROKAR_LIPOPROTEIN"/>
    <property type="match status" value="1"/>
</dbReference>
<evidence type="ECO:0000256" key="1">
    <source>
        <dbReference type="SAM" id="MobiDB-lite"/>
    </source>
</evidence>
<accession>A0ABP3Y9H6</accession>
<keyword evidence="2" id="KW-0732">Signal</keyword>
<proteinExistence type="predicted"/>
<organism evidence="4 5">
    <name type="scientific">Algoriphagus jejuensis</name>
    <dbReference type="NCBI Taxonomy" id="419934"/>
    <lineage>
        <taxon>Bacteria</taxon>
        <taxon>Pseudomonadati</taxon>
        <taxon>Bacteroidota</taxon>
        <taxon>Cytophagia</taxon>
        <taxon>Cytophagales</taxon>
        <taxon>Cyclobacteriaceae</taxon>
        <taxon>Algoriphagus</taxon>
    </lineage>
</organism>
<keyword evidence="5" id="KW-1185">Reference proteome</keyword>
<name>A0ABP3Y9H6_9BACT</name>
<evidence type="ECO:0000313" key="5">
    <source>
        <dbReference type="Proteomes" id="UP001500469"/>
    </source>
</evidence>
<feature type="compositionally biased region" description="Polar residues" evidence="1">
    <location>
        <begin position="35"/>
        <end position="47"/>
    </location>
</feature>
<evidence type="ECO:0000313" key="4">
    <source>
        <dbReference type="EMBL" id="GAA0878096.1"/>
    </source>
</evidence>
<dbReference type="InterPro" id="IPR021782">
    <property type="entry name" value="DUF3347"/>
</dbReference>
<feature type="region of interest" description="Disordered" evidence="1">
    <location>
        <begin position="25"/>
        <end position="47"/>
    </location>
</feature>
<evidence type="ECO:0000256" key="2">
    <source>
        <dbReference type="SAM" id="SignalP"/>
    </source>
</evidence>
<comment type="caution">
    <text evidence="4">The sequence shown here is derived from an EMBL/GenBank/DDBJ whole genome shotgun (WGS) entry which is preliminary data.</text>
</comment>
<feature type="compositionally biased region" description="Basic and acidic residues" evidence="1">
    <location>
        <begin position="25"/>
        <end position="34"/>
    </location>
</feature>
<feature type="domain" description="DUF3347" evidence="3">
    <location>
        <begin position="54"/>
        <end position="140"/>
    </location>
</feature>
<feature type="chain" id="PRO_5046570485" description="DUF3347 domain-containing protein" evidence="2">
    <location>
        <begin position="20"/>
        <end position="187"/>
    </location>
</feature>
<dbReference type="RefSeq" id="WP_343849245.1">
    <property type="nucleotide sequence ID" value="NZ_BAAAFI010000003.1"/>
</dbReference>
<protein>
    <recommendedName>
        <fullName evidence="3">DUF3347 domain-containing protein</fullName>
    </recommendedName>
</protein>
<gene>
    <name evidence="4" type="ORF">GCM10009119_10640</name>
</gene>
<dbReference type="EMBL" id="BAAAFI010000003">
    <property type="protein sequence ID" value="GAA0878096.1"/>
    <property type="molecule type" value="Genomic_DNA"/>
</dbReference>